<feature type="binding site" evidence="12">
    <location>
        <position position="245"/>
    </location>
    <ligand>
        <name>substrate</name>
    </ligand>
</feature>
<dbReference type="AlphaFoldDB" id="A0A7G5IEI8"/>
<dbReference type="GO" id="GO:0006559">
    <property type="term" value="P:L-phenylalanine catabolic process"/>
    <property type="evidence" value="ECO:0007669"/>
    <property type="project" value="UniProtKB-UniPathway"/>
</dbReference>
<dbReference type="InterPro" id="IPR036663">
    <property type="entry name" value="Fumarylacetoacetase_C_sf"/>
</dbReference>
<protein>
    <recommendedName>
        <fullName evidence="4">fumarylacetoacetase</fullName>
        <ecNumber evidence="4">3.7.1.2</ecNumber>
    </recommendedName>
</protein>
<feature type="binding site" evidence="13">
    <location>
        <position position="134"/>
    </location>
    <ligand>
        <name>Ca(2+)</name>
        <dbReference type="ChEBI" id="CHEBI:29108"/>
    </ligand>
</feature>
<dbReference type="NCBIfam" id="TIGR01266">
    <property type="entry name" value="fum_ac_acetase"/>
    <property type="match status" value="1"/>
</dbReference>
<evidence type="ECO:0000256" key="10">
    <source>
        <dbReference type="ARBA" id="ARBA00023232"/>
    </source>
</evidence>
<evidence type="ECO:0000256" key="12">
    <source>
        <dbReference type="PIRSR" id="PIRSR605959-2"/>
    </source>
</evidence>
<keyword evidence="10" id="KW-0585">Phenylalanine catabolism</keyword>
<dbReference type="SUPFAM" id="SSF63433">
    <property type="entry name" value="Fumarylacetoacetate hydrolase, FAH, N-terminal domain"/>
    <property type="match status" value="1"/>
</dbReference>
<keyword evidence="8 13" id="KW-0460">Magnesium</keyword>
<feature type="binding site" evidence="13">
    <location>
        <position position="238"/>
    </location>
    <ligand>
        <name>Ca(2+)</name>
        <dbReference type="ChEBI" id="CHEBI:29108"/>
    </ligand>
</feature>
<evidence type="ECO:0000256" key="7">
    <source>
        <dbReference type="ARBA" id="ARBA00022837"/>
    </source>
</evidence>
<dbReference type="EMBL" id="CP059851">
    <property type="protein sequence ID" value="QMW21780.1"/>
    <property type="molecule type" value="Genomic_DNA"/>
</dbReference>
<dbReference type="PANTHER" id="PTHR43069">
    <property type="entry name" value="FUMARYLACETOACETASE"/>
    <property type="match status" value="1"/>
</dbReference>
<dbReference type="Proteomes" id="UP000515292">
    <property type="component" value="Chromosome"/>
</dbReference>
<dbReference type="GO" id="GO:0046872">
    <property type="term" value="F:metal ion binding"/>
    <property type="evidence" value="ECO:0007669"/>
    <property type="project" value="UniProtKB-KW"/>
</dbReference>
<evidence type="ECO:0000256" key="2">
    <source>
        <dbReference type="ARBA" id="ARBA00001946"/>
    </source>
</evidence>
<feature type="binding site" evidence="13">
    <location>
        <position position="238"/>
    </location>
    <ligand>
        <name>Mg(2+)</name>
        <dbReference type="ChEBI" id="CHEBI:18420"/>
    </ligand>
</feature>
<keyword evidence="18" id="KW-1185">Reference proteome</keyword>
<evidence type="ECO:0000256" key="14">
    <source>
        <dbReference type="SAM" id="MobiDB-lite"/>
    </source>
</evidence>
<dbReference type="UniPathway" id="UPA00139">
    <property type="reaction ID" value="UER00341"/>
</dbReference>
<accession>A0A7G5IEI8</accession>
<dbReference type="InterPro" id="IPR036462">
    <property type="entry name" value="Fumarylacetoacetase_N_sf"/>
</dbReference>
<evidence type="ECO:0000259" key="16">
    <source>
        <dbReference type="Pfam" id="PF09298"/>
    </source>
</evidence>
<comment type="cofactor">
    <cofactor evidence="1 13">
        <name>Ca(2+)</name>
        <dbReference type="ChEBI" id="CHEBI:29108"/>
    </cofactor>
</comment>
<dbReference type="InterPro" id="IPR015377">
    <property type="entry name" value="Fumarylacetoacetase_N"/>
</dbReference>
<gene>
    <name evidence="17" type="primary">fahA</name>
    <name evidence="17" type="ORF">H3309_10245</name>
</gene>
<feature type="region of interest" description="Disordered" evidence="14">
    <location>
        <begin position="364"/>
        <end position="395"/>
    </location>
</feature>
<evidence type="ECO:0000256" key="9">
    <source>
        <dbReference type="ARBA" id="ARBA00022878"/>
    </source>
</evidence>
<sequence length="430" mass="45215">MTDPATDPTLDPDMRSWVPGADGHPDFPVQNLPHCVFSTPGTGVRGGMRIGDWLLDLGLIAPRLQGEPGTAMALAAAAPLNAFLAAGPGARRMVREAAFAVLTLDQLRALGESALVPLADATLHLPCAIGDYTDFYAGIHHAVKVGSLFRPDNPLLPNYKHVPIGYHGRASSVVPSGTAIHRPHGQLAGPDGPRFAPAERLDIELELGLWIGTGNAPGTPIPIQQAADHIAGYCLLNDWSARDIQAWEYQPLGPFLAKSFATSISPYVITPDALRPFRTAQAARPDGDPAPLPYLGDPADQARGALALNLEVWLSTAAMRAAGLPETRISASDARHLYWTPAQMVAHHSSNGCNLRPGDLFGSGTISGPTPGSEGSLLEATNGSKAPLTLPGGETRTFLQSGDRITLRAWAEAPGHARIGFGDCTGEIVG</sequence>
<dbReference type="Pfam" id="PF01557">
    <property type="entry name" value="FAA_hydrolase"/>
    <property type="match status" value="1"/>
</dbReference>
<dbReference type="Gene3D" id="3.90.850.10">
    <property type="entry name" value="Fumarylacetoacetase-like, C-terminal domain"/>
    <property type="match status" value="1"/>
</dbReference>
<feature type="binding site" evidence="13">
    <location>
        <position position="204"/>
    </location>
    <ligand>
        <name>Ca(2+)</name>
        <dbReference type="ChEBI" id="CHEBI:29108"/>
    </ligand>
</feature>
<dbReference type="PANTHER" id="PTHR43069:SF2">
    <property type="entry name" value="FUMARYLACETOACETASE"/>
    <property type="match status" value="1"/>
</dbReference>
<dbReference type="GO" id="GO:0004334">
    <property type="term" value="F:fumarylacetoacetase activity"/>
    <property type="evidence" value="ECO:0007669"/>
    <property type="project" value="UniProtKB-EC"/>
</dbReference>
<feature type="binding site" evidence="12">
    <location>
        <position position="365"/>
    </location>
    <ligand>
        <name>substrate</name>
    </ligand>
</feature>
<feature type="compositionally biased region" description="Low complexity" evidence="14">
    <location>
        <begin position="1"/>
        <end position="11"/>
    </location>
</feature>
<dbReference type="KEGG" id="sand:H3309_10245"/>
<evidence type="ECO:0000259" key="15">
    <source>
        <dbReference type="Pfam" id="PF01557"/>
    </source>
</evidence>
<evidence type="ECO:0000256" key="4">
    <source>
        <dbReference type="ARBA" id="ARBA00012094"/>
    </source>
</evidence>
<keyword evidence="6 17" id="KW-0378">Hydrolase</keyword>
<evidence type="ECO:0000256" key="8">
    <source>
        <dbReference type="ARBA" id="ARBA00022842"/>
    </source>
</evidence>
<evidence type="ECO:0000256" key="1">
    <source>
        <dbReference type="ARBA" id="ARBA00001913"/>
    </source>
</evidence>
<dbReference type="Gene3D" id="2.30.30.230">
    <property type="entry name" value="Fumarylacetoacetase, N-terminal domain"/>
    <property type="match status" value="1"/>
</dbReference>
<evidence type="ECO:0000256" key="6">
    <source>
        <dbReference type="ARBA" id="ARBA00022801"/>
    </source>
</evidence>
<dbReference type="RefSeq" id="WP_182294626.1">
    <property type="nucleotide sequence ID" value="NZ_CP059851.1"/>
</dbReference>
<dbReference type="EC" id="3.7.1.2" evidence="4"/>
<feature type="binding site" evidence="12">
    <location>
        <position position="249"/>
    </location>
    <ligand>
        <name>substrate</name>
    </ligand>
</feature>
<feature type="domain" description="Fumarylacetoacetase-like C-terminal" evidence="15">
    <location>
        <begin position="134"/>
        <end position="426"/>
    </location>
</feature>
<evidence type="ECO:0000313" key="18">
    <source>
        <dbReference type="Proteomes" id="UP000515292"/>
    </source>
</evidence>
<name>A0A7G5IEI8_9SPHN</name>
<comment type="cofactor">
    <cofactor evidence="2 13">
        <name>Mg(2+)</name>
        <dbReference type="ChEBI" id="CHEBI:18420"/>
    </cofactor>
</comment>
<evidence type="ECO:0000256" key="5">
    <source>
        <dbReference type="ARBA" id="ARBA00022723"/>
    </source>
</evidence>
<keyword evidence="9" id="KW-0828">Tyrosine catabolism</keyword>
<feature type="binding site" evidence="13">
    <location>
        <position position="258"/>
    </location>
    <ligand>
        <name>Mg(2+)</name>
        <dbReference type="ChEBI" id="CHEBI:18420"/>
    </ligand>
</feature>
<feature type="compositionally biased region" description="Low complexity" evidence="14">
    <location>
        <begin position="364"/>
        <end position="376"/>
    </location>
</feature>
<reference evidence="17 18" key="1">
    <citation type="submission" date="2020-07" db="EMBL/GenBank/DDBJ databases">
        <title>Complete genome sequence for Sandaracinobacter sp. M6.</title>
        <authorList>
            <person name="Tang Y."/>
            <person name="Liu Q."/>
            <person name="Guo Z."/>
            <person name="Lei P."/>
            <person name="Huang B."/>
        </authorList>
    </citation>
    <scope>NUCLEOTIDE SEQUENCE [LARGE SCALE GENOMIC DNA]</scope>
    <source>
        <strain evidence="17 18">M6</strain>
    </source>
</reference>
<evidence type="ECO:0000256" key="13">
    <source>
        <dbReference type="PIRSR" id="PIRSR605959-3"/>
    </source>
</evidence>
<dbReference type="Pfam" id="PF09298">
    <property type="entry name" value="FAA_hydrolase_N"/>
    <property type="match status" value="1"/>
</dbReference>
<feature type="binding site" evidence="13">
    <location>
        <position position="206"/>
    </location>
    <ligand>
        <name>Ca(2+)</name>
        <dbReference type="ChEBI" id="CHEBI:29108"/>
    </ligand>
</feature>
<feature type="binding site" evidence="12">
    <location>
        <position position="136"/>
    </location>
    <ligand>
        <name>substrate</name>
    </ligand>
</feature>
<keyword evidence="7 13" id="KW-0106">Calcium</keyword>
<comment type="pathway">
    <text evidence="3">Amino-acid degradation; L-phenylalanine degradation; acetoacetate and fumarate from L-phenylalanine: step 6/6.</text>
</comment>
<keyword evidence="5 13" id="KW-0479">Metal-binding</keyword>
<dbReference type="InterPro" id="IPR005959">
    <property type="entry name" value="Fumarylacetoacetase"/>
</dbReference>
<evidence type="ECO:0000313" key="17">
    <source>
        <dbReference type="EMBL" id="QMW21780.1"/>
    </source>
</evidence>
<evidence type="ECO:0000256" key="3">
    <source>
        <dbReference type="ARBA" id="ARBA00004782"/>
    </source>
</evidence>
<dbReference type="GO" id="GO:1902000">
    <property type="term" value="P:homogentisate catabolic process"/>
    <property type="evidence" value="ECO:0007669"/>
    <property type="project" value="TreeGrafter"/>
</dbReference>
<proteinExistence type="predicted"/>
<dbReference type="InterPro" id="IPR011234">
    <property type="entry name" value="Fumarylacetoacetase-like_C"/>
</dbReference>
<feature type="region of interest" description="Disordered" evidence="14">
    <location>
        <begin position="1"/>
        <end position="22"/>
    </location>
</feature>
<feature type="active site" description="Proton acceptor" evidence="11">
    <location>
        <position position="141"/>
    </location>
</feature>
<organism evidence="17 18">
    <name type="scientific">Sandaracinobacteroides saxicola</name>
    <dbReference type="NCBI Taxonomy" id="2759707"/>
    <lineage>
        <taxon>Bacteria</taxon>
        <taxon>Pseudomonadati</taxon>
        <taxon>Pseudomonadota</taxon>
        <taxon>Alphaproteobacteria</taxon>
        <taxon>Sphingomonadales</taxon>
        <taxon>Sphingosinicellaceae</taxon>
        <taxon>Sandaracinobacteroides</taxon>
    </lineage>
</organism>
<evidence type="ECO:0000256" key="11">
    <source>
        <dbReference type="PIRSR" id="PIRSR605959-1"/>
    </source>
</evidence>
<dbReference type="GO" id="GO:0006572">
    <property type="term" value="P:L-tyrosine catabolic process"/>
    <property type="evidence" value="ECO:0007669"/>
    <property type="project" value="UniProtKB-KW"/>
</dbReference>
<dbReference type="SUPFAM" id="SSF56529">
    <property type="entry name" value="FAH"/>
    <property type="match status" value="1"/>
</dbReference>
<feature type="binding site" evidence="12">
    <location>
        <position position="150"/>
    </location>
    <ligand>
        <name>substrate</name>
    </ligand>
</feature>
<feature type="binding site" evidence="13">
    <location>
        <position position="262"/>
    </location>
    <ligand>
        <name>Mg(2+)</name>
        <dbReference type="ChEBI" id="CHEBI:18420"/>
    </ligand>
</feature>
<feature type="domain" description="Fumarylacetoacetase N-terminal" evidence="16">
    <location>
        <begin position="30"/>
        <end position="126"/>
    </location>
</feature>